<gene>
    <name evidence="2" type="ORF">M9Y10_004822</name>
</gene>
<name>A0ABR2JJL2_9EUKA</name>
<proteinExistence type="predicted"/>
<comment type="caution">
    <text evidence="2">The sequence shown here is derived from an EMBL/GenBank/DDBJ whole genome shotgun (WGS) entry which is preliminary data.</text>
</comment>
<organism evidence="2 3">
    <name type="scientific">Tritrichomonas musculus</name>
    <dbReference type="NCBI Taxonomy" id="1915356"/>
    <lineage>
        <taxon>Eukaryota</taxon>
        <taxon>Metamonada</taxon>
        <taxon>Parabasalia</taxon>
        <taxon>Tritrichomonadida</taxon>
        <taxon>Tritrichomonadidae</taxon>
        <taxon>Tritrichomonas</taxon>
    </lineage>
</organism>
<dbReference type="Proteomes" id="UP001470230">
    <property type="component" value="Unassembled WGS sequence"/>
</dbReference>
<evidence type="ECO:0000256" key="1">
    <source>
        <dbReference type="SAM" id="MobiDB-lite"/>
    </source>
</evidence>
<keyword evidence="3" id="KW-1185">Reference proteome</keyword>
<evidence type="ECO:0000313" key="3">
    <source>
        <dbReference type="Proteomes" id="UP001470230"/>
    </source>
</evidence>
<protein>
    <submittedName>
        <fullName evidence="2">Uncharacterized protein</fullName>
    </submittedName>
</protein>
<dbReference type="PANTHER" id="PTHR20875:SF0">
    <property type="entry name" value="GH12158P"/>
    <property type="match status" value="1"/>
</dbReference>
<accession>A0ABR2JJL2</accession>
<feature type="region of interest" description="Disordered" evidence="1">
    <location>
        <begin position="235"/>
        <end position="351"/>
    </location>
</feature>
<reference evidence="2 3" key="1">
    <citation type="submission" date="2024-04" db="EMBL/GenBank/DDBJ databases">
        <title>Tritrichomonas musculus Genome.</title>
        <authorList>
            <person name="Alves-Ferreira E."/>
            <person name="Grigg M."/>
            <person name="Lorenzi H."/>
            <person name="Galac M."/>
        </authorList>
    </citation>
    <scope>NUCLEOTIDE SEQUENCE [LARGE SCALE GENOMIC DNA]</scope>
    <source>
        <strain evidence="2 3">EAF2021</strain>
    </source>
</reference>
<sequence>MTEKGRLTKILLDILDRVKHRGNSTKVNWMNFSNGQPMSRSKFESIINNYGLPLHDGDIDIIWANIEPNGPNMSYSDFVRFITMETIDPNKGAKRSPSTARPSPPPQPTYPDEVPNDDYSKRPLSNSSQRQMKTSGSMSGRGTPNQSAQPRPSGNNLLQILLDYKQQIGNSLLNIDPTFSGFVTAREFEDIIQRIALVNSSEIQRLESIYDPSNSGFFNYFTLLSDICNQANEQPPVRGGGADLRSSNMPYDDYGSPQRRGGMPPPPINDDFGRQYGGMEGNHVDFDLPPRGSGNIDNYQKPPSRGMNNYDDYGSASPQSAQKVRGNSGGYGGYDDYGAPPQQEPQTRGNVAGYGDYDEYGAAPPVSSGPSASRVDEIIEKIASRMENVYDSSQTCYQKWRSYSRVLGPQEFVIGARKDFQIDLTQEEAAAVIAKYTTNGHLSMGEFLKMVGAGSDMIREQRRAEAAVALTEEEKVLQHVARQAKNKDWRPIFEQCDSVERTVQSLRTINIYVMLNDLRPCYTKWGKDGVIKKIQAFIDSQ</sequence>
<dbReference type="PANTHER" id="PTHR20875">
    <property type="entry name" value="EF-HAND CALCIUM-BINDING DOMAIN-CONTAINING PROTEIN 6-RELATED"/>
    <property type="match status" value="1"/>
</dbReference>
<dbReference type="InterPro" id="IPR011992">
    <property type="entry name" value="EF-hand-dom_pair"/>
</dbReference>
<dbReference type="SUPFAM" id="SSF47473">
    <property type="entry name" value="EF-hand"/>
    <property type="match status" value="1"/>
</dbReference>
<dbReference type="EMBL" id="JAPFFF010000011">
    <property type="protein sequence ID" value="KAK8878059.1"/>
    <property type="molecule type" value="Genomic_DNA"/>
</dbReference>
<evidence type="ECO:0000313" key="2">
    <source>
        <dbReference type="EMBL" id="KAK8878059.1"/>
    </source>
</evidence>
<feature type="compositionally biased region" description="Polar residues" evidence="1">
    <location>
        <begin position="123"/>
        <end position="154"/>
    </location>
</feature>
<dbReference type="InterPro" id="IPR052603">
    <property type="entry name" value="EFCB6"/>
</dbReference>
<feature type="region of interest" description="Disordered" evidence="1">
    <location>
        <begin position="89"/>
        <end position="154"/>
    </location>
</feature>